<dbReference type="InterPro" id="IPR001611">
    <property type="entry name" value="Leu-rich_rpt"/>
</dbReference>
<dbReference type="Pfam" id="PF13516">
    <property type="entry name" value="LRR_6"/>
    <property type="match status" value="3"/>
</dbReference>
<dbReference type="AlphaFoldDB" id="A0A0T6LL43"/>
<dbReference type="PANTHER" id="PTHR24113">
    <property type="entry name" value="RAN GTPASE-ACTIVATING PROTEIN 1"/>
    <property type="match status" value="1"/>
</dbReference>
<dbReference type="GO" id="GO:0005096">
    <property type="term" value="F:GTPase activator activity"/>
    <property type="evidence" value="ECO:0007669"/>
    <property type="project" value="UniProtKB-KW"/>
</dbReference>
<evidence type="ECO:0000313" key="5">
    <source>
        <dbReference type="Proteomes" id="UP000050867"/>
    </source>
</evidence>
<protein>
    <submittedName>
        <fullName evidence="4">Uncharacterized protein</fullName>
    </submittedName>
</protein>
<keyword evidence="2" id="KW-0433">Leucine-rich repeat</keyword>
<reference evidence="4 5" key="1">
    <citation type="submission" date="2015-10" db="EMBL/GenBank/DDBJ databases">
        <title>Draft genome sequence of pyrrolomycin-producing Streptomyces vitaminophilus.</title>
        <authorList>
            <person name="Graham D.E."/>
            <person name="Mahan K.M."/>
            <person name="Klingeman D.M."/>
            <person name="Hettich R.L."/>
            <person name="Parry R.J."/>
        </authorList>
    </citation>
    <scope>NUCLEOTIDE SEQUENCE [LARGE SCALE GENOMIC DNA]</scope>
    <source>
        <strain evidence="4 5">ATCC 31673</strain>
    </source>
</reference>
<proteinExistence type="predicted"/>
<sequence length="211" mass="22420">MVVEWSSEAPARIAELVRAPGVTGLRIRPGAEAAEADDEYWSDEPDFDEDGKPLLPPHEAGGLAGLDLGGIGELDLAHFRFGDPGATSLAAASSDGRIETLDLRYCGIGDDGVAALARSATFRGVRRLHLQSNALTAEGVRALAGFERLRELDLRYNRIGADGARALLAAPFVGSLTRLLLYRRDVSDAGVAVLASAPQLPSALRSFWRSV</sequence>
<comment type="caution">
    <text evidence="4">The sequence shown here is derived from an EMBL/GenBank/DDBJ whole genome shotgun (WGS) entry which is preliminary data.</text>
</comment>
<name>A0A0T6LL43_WENVI</name>
<keyword evidence="1" id="KW-0343">GTPase activation</keyword>
<dbReference type="Proteomes" id="UP000050867">
    <property type="component" value="Unassembled WGS sequence"/>
</dbReference>
<dbReference type="EMBL" id="LLZU01000038">
    <property type="protein sequence ID" value="KRV46827.1"/>
    <property type="molecule type" value="Genomic_DNA"/>
</dbReference>
<dbReference type="PANTHER" id="PTHR24113:SF12">
    <property type="entry name" value="RAN GTPASE-ACTIVATING PROTEIN 1"/>
    <property type="match status" value="1"/>
</dbReference>
<evidence type="ECO:0000256" key="2">
    <source>
        <dbReference type="ARBA" id="ARBA00022614"/>
    </source>
</evidence>
<keyword evidence="5" id="KW-1185">Reference proteome</keyword>
<dbReference type="InterPro" id="IPR027038">
    <property type="entry name" value="RanGap"/>
</dbReference>
<dbReference type="GO" id="GO:0005829">
    <property type="term" value="C:cytosol"/>
    <property type="evidence" value="ECO:0007669"/>
    <property type="project" value="TreeGrafter"/>
</dbReference>
<keyword evidence="3" id="KW-0677">Repeat</keyword>
<dbReference type="GO" id="GO:0031267">
    <property type="term" value="F:small GTPase binding"/>
    <property type="evidence" value="ECO:0007669"/>
    <property type="project" value="TreeGrafter"/>
</dbReference>
<organism evidence="4 5">
    <name type="scientific">Wenjunlia vitaminophila</name>
    <name type="common">Streptomyces vitaminophilus</name>
    <dbReference type="NCBI Taxonomy" id="76728"/>
    <lineage>
        <taxon>Bacteria</taxon>
        <taxon>Bacillati</taxon>
        <taxon>Actinomycetota</taxon>
        <taxon>Actinomycetes</taxon>
        <taxon>Kitasatosporales</taxon>
        <taxon>Streptomycetaceae</taxon>
        <taxon>Wenjunlia</taxon>
    </lineage>
</organism>
<evidence type="ECO:0000256" key="1">
    <source>
        <dbReference type="ARBA" id="ARBA00022468"/>
    </source>
</evidence>
<dbReference type="GO" id="GO:0006913">
    <property type="term" value="P:nucleocytoplasmic transport"/>
    <property type="evidence" value="ECO:0007669"/>
    <property type="project" value="TreeGrafter"/>
</dbReference>
<dbReference type="Gene3D" id="3.80.10.10">
    <property type="entry name" value="Ribonuclease Inhibitor"/>
    <property type="match status" value="2"/>
</dbReference>
<dbReference type="GO" id="GO:0048471">
    <property type="term" value="C:perinuclear region of cytoplasm"/>
    <property type="evidence" value="ECO:0007669"/>
    <property type="project" value="TreeGrafter"/>
</dbReference>
<evidence type="ECO:0000256" key="3">
    <source>
        <dbReference type="ARBA" id="ARBA00022737"/>
    </source>
</evidence>
<dbReference type="InterPro" id="IPR032675">
    <property type="entry name" value="LRR_dom_sf"/>
</dbReference>
<dbReference type="eggNOG" id="COG4886">
    <property type="taxonomic scope" value="Bacteria"/>
</dbReference>
<accession>A0A0T6LL43</accession>
<dbReference type="SUPFAM" id="SSF52047">
    <property type="entry name" value="RNI-like"/>
    <property type="match status" value="1"/>
</dbReference>
<dbReference type="STRING" id="76728.AQ490_08545"/>
<dbReference type="SMART" id="SM00368">
    <property type="entry name" value="LRR_RI"/>
    <property type="match status" value="3"/>
</dbReference>
<evidence type="ECO:0000313" key="4">
    <source>
        <dbReference type="EMBL" id="KRV46827.1"/>
    </source>
</evidence>
<gene>
    <name evidence="4" type="ORF">AQ490_08545</name>
</gene>